<accession>A0ACC1RN20</accession>
<reference evidence="1" key="1">
    <citation type="submission" date="2022-08" db="EMBL/GenBank/DDBJ databases">
        <title>Genome Sequence of Fusarium decemcellulare.</title>
        <authorList>
            <person name="Buettner E."/>
        </authorList>
    </citation>
    <scope>NUCLEOTIDE SEQUENCE</scope>
    <source>
        <strain evidence="1">Babe19</strain>
    </source>
</reference>
<comment type="caution">
    <text evidence="1">The sequence shown here is derived from an EMBL/GenBank/DDBJ whole genome shotgun (WGS) entry which is preliminary data.</text>
</comment>
<sequence>MVRVVALMKNRYRPASVNDPGAPLVKSIWVRDVRVYAGGRGLRIAYRLGEVQGREEAHQREHLRRFQYGYEAVGGRLVHIDIGDVHTHYLGRGLMRNVTTSFGATTDSLLGSMTMGSISMFASIFLYKDVLGSGTRYGHQHDVVLREPNFLRGDVEMRNNFNTSAVILDDGVENGSPSLIGLNISIPSVGANTDATALYAWTRAKTAATVSEPIRRPNEITETDFLKLVAKRSIVPETIVKSDAEGCGDGEQQCCGNEGSQDGDRDAPETPLIEAAIAKDKTKVTRKMTTPVKSPKSTPIILSTNLFPSTSLAYRRASSGTAIGATKPLMTEAIGSKDLATIFLVSGIMAKWISLPKDAWMLNDNRVYLGFHVEHGAHHRQTVDVNCCHSHDPDGPPDSDPMVGSGGSYVGGHRDWLQVFRALQKGVARQPDIGAVVLMAEVLLSHVAKDINLGSSPSKLG</sequence>
<gene>
    <name evidence="1" type="ORF">NM208_g13696</name>
</gene>
<dbReference type="EMBL" id="JANRMS010002892">
    <property type="protein sequence ID" value="KAJ3520465.1"/>
    <property type="molecule type" value="Genomic_DNA"/>
</dbReference>
<proteinExistence type="predicted"/>
<dbReference type="Proteomes" id="UP001148629">
    <property type="component" value="Unassembled WGS sequence"/>
</dbReference>
<evidence type="ECO:0000313" key="1">
    <source>
        <dbReference type="EMBL" id="KAJ3520465.1"/>
    </source>
</evidence>
<name>A0ACC1RN20_9HYPO</name>
<keyword evidence="2" id="KW-1185">Reference proteome</keyword>
<protein>
    <submittedName>
        <fullName evidence="1">Uncharacterized protein</fullName>
    </submittedName>
</protein>
<organism evidence="1 2">
    <name type="scientific">Fusarium decemcellulare</name>
    <dbReference type="NCBI Taxonomy" id="57161"/>
    <lineage>
        <taxon>Eukaryota</taxon>
        <taxon>Fungi</taxon>
        <taxon>Dikarya</taxon>
        <taxon>Ascomycota</taxon>
        <taxon>Pezizomycotina</taxon>
        <taxon>Sordariomycetes</taxon>
        <taxon>Hypocreomycetidae</taxon>
        <taxon>Hypocreales</taxon>
        <taxon>Nectriaceae</taxon>
        <taxon>Fusarium</taxon>
        <taxon>Fusarium decemcellulare species complex</taxon>
    </lineage>
</organism>
<evidence type="ECO:0000313" key="2">
    <source>
        <dbReference type="Proteomes" id="UP001148629"/>
    </source>
</evidence>